<dbReference type="EMBL" id="FNSN01000003">
    <property type="protein sequence ID" value="SEC21007.1"/>
    <property type="molecule type" value="Genomic_DNA"/>
</dbReference>
<organism evidence="1 2">
    <name type="scientific">Arthrobacter woluwensis</name>
    <dbReference type="NCBI Taxonomy" id="156980"/>
    <lineage>
        <taxon>Bacteria</taxon>
        <taxon>Bacillati</taxon>
        <taxon>Actinomycetota</taxon>
        <taxon>Actinomycetes</taxon>
        <taxon>Micrococcales</taxon>
        <taxon>Micrococcaceae</taxon>
        <taxon>Arthrobacter</taxon>
    </lineage>
</organism>
<gene>
    <name evidence="1" type="ORF">SAMN04489745_2335</name>
</gene>
<reference evidence="1 2" key="1">
    <citation type="submission" date="2016-10" db="EMBL/GenBank/DDBJ databases">
        <authorList>
            <person name="de Groot N.N."/>
        </authorList>
    </citation>
    <scope>NUCLEOTIDE SEQUENCE [LARGE SCALE GENOMIC DNA]</scope>
    <source>
        <strain evidence="1 2">DSM 10495</strain>
    </source>
</reference>
<proteinExistence type="predicted"/>
<keyword evidence="2" id="KW-1185">Reference proteome</keyword>
<dbReference type="AlphaFoldDB" id="A0A1H4QNB2"/>
<dbReference type="STRING" id="156980.SAMN04489745_2335"/>
<evidence type="ECO:0000313" key="2">
    <source>
        <dbReference type="Proteomes" id="UP000182652"/>
    </source>
</evidence>
<evidence type="ECO:0000313" key="1">
    <source>
        <dbReference type="EMBL" id="SEC21007.1"/>
    </source>
</evidence>
<sequence>MAKKKRSTSRAGGAVQEEQALRGKARRAVDVVTPAFVAWFAEHEEPVGLWNAAAVLDVVQDFVFAHAEGTGVVSATGFTPDGFVAAYDVLAESVDGKQDLSDFLGAAMHSYLDFLEDTGTWTGESADLATLQG</sequence>
<accession>A0A1H4QNB2</accession>
<dbReference type="RefSeq" id="WP_139244681.1">
    <property type="nucleotide sequence ID" value="NZ_FNSN01000003.1"/>
</dbReference>
<name>A0A1H4QNB2_9MICC</name>
<protein>
    <submittedName>
        <fullName evidence="1">Uncharacterized protein</fullName>
    </submittedName>
</protein>
<dbReference type="Proteomes" id="UP000182652">
    <property type="component" value="Unassembled WGS sequence"/>
</dbReference>